<comment type="caution">
    <text evidence="2">The sequence shown here is derived from an EMBL/GenBank/DDBJ whole genome shotgun (WGS) entry which is preliminary data.</text>
</comment>
<dbReference type="InterPro" id="IPR046914">
    <property type="entry name" value="ABC-3C_CTD6"/>
</dbReference>
<sequence length="241" mass="27309">MDYEAREELIGKLKEFGIQGNFEADNIDEVCAELFYRFIDAMASNKGYIDTALPVHIDSYGNRYVTVEVSTVYVKDGKLHVGDEVLELPAALAPEKDIKPEEMPYVNALCAAYADALAQAVTPEIIGTLPGRYRRDFTSQRTSYYEAEWLHHSVRDVFDGGEEKFEALKKDAYDGIESTYLQDYDNGFQRLQEVLDKITNTTLDTSSIDRIKSLMKNVHKKGICHILVNDGTINSWVDIDE</sequence>
<dbReference type="EMBL" id="QSOE01000006">
    <property type="protein sequence ID" value="RGI91833.1"/>
    <property type="molecule type" value="Genomic_DNA"/>
</dbReference>
<evidence type="ECO:0000313" key="2">
    <source>
        <dbReference type="EMBL" id="RGI91833.1"/>
    </source>
</evidence>
<reference evidence="2 3" key="1">
    <citation type="submission" date="2018-08" db="EMBL/GenBank/DDBJ databases">
        <title>A genome reference for cultivated species of the human gut microbiota.</title>
        <authorList>
            <person name="Zou Y."/>
            <person name="Xue W."/>
            <person name="Luo G."/>
        </authorList>
    </citation>
    <scope>NUCLEOTIDE SEQUENCE [LARGE SCALE GENOMIC DNA]</scope>
    <source>
        <strain evidence="2 3">TM10-1AC</strain>
    </source>
</reference>
<name>A0A374NUX3_9FIRM</name>
<dbReference type="Pfam" id="PF20282">
    <property type="entry name" value="CTD6"/>
    <property type="match status" value="1"/>
</dbReference>
<protein>
    <recommendedName>
        <fullName evidence="1">ABC-three component systems C-terminal domain-containing protein</fullName>
    </recommendedName>
</protein>
<feature type="domain" description="ABC-three component systems C-terminal" evidence="1">
    <location>
        <begin position="102"/>
        <end position="236"/>
    </location>
</feature>
<dbReference type="Proteomes" id="UP000262524">
    <property type="component" value="Unassembled WGS sequence"/>
</dbReference>
<accession>A0A374NUX3</accession>
<dbReference type="RefSeq" id="WP_117981942.1">
    <property type="nucleotide sequence ID" value="NZ_QSOE01000006.1"/>
</dbReference>
<organism evidence="2 3">
    <name type="scientific">Anaerobutyricum hallii</name>
    <dbReference type="NCBI Taxonomy" id="39488"/>
    <lineage>
        <taxon>Bacteria</taxon>
        <taxon>Bacillati</taxon>
        <taxon>Bacillota</taxon>
        <taxon>Clostridia</taxon>
        <taxon>Lachnospirales</taxon>
        <taxon>Lachnospiraceae</taxon>
        <taxon>Anaerobutyricum</taxon>
    </lineage>
</organism>
<proteinExistence type="predicted"/>
<evidence type="ECO:0000313" key="3">
    <source>
        <dbReference type="Proteomes" id="UP000262524"/>
    </source>
</evidence>
<dbReference type="AlphaFoldDB" id="A0A374NUX3"/>
<evidence type="ECO:0000259" key="1">
    <source>
        <dbReference type="Pfam" id="PF20282"/>
    </source>
</evidence>
<gene>
    <name evidence="2" type="ORF">DXD91_01810</name>
</gene>